<sequence length="92" mass="10819">YTHRYGALDEIEEFGEVKDISFVWIKQKKEKAHNFEHIDQLVSYDTEIERLIGVDINESSIWITLNEIIIDDPLARIITFRNPSASTNLFQH</sequence>
<organism evidence="1 2">
    <name type="scientific">Cynara cardunculus var. scolymus</name>
    <name type="common">Globe artichoke</name>
    <name type="synonym">Cynara scolymus</name>
    <dbReference type="NCBI Taxonomy" id="59895"/>
    <lineage>
        <taxon>Eukaryota</taxon>
        <taxon>Viridiplantae</taxon>
        <taxon>Streptophyta</taxon>
        <taxon>Embryophyta</taxon>
        <taxon>Tracheophyta</taxon>
        <taxon>Spermatophyta</taxon>
        <taxon>Magnoliopsida</taxon>
        <taxon>eudicotyledons</taxon>
        <taxon>Gunneridae</taxon>
        <taxon>Pentapetalae</taxon>
        <taxon>asterids</taxon>
        <taxon>campanulids</taxon>
        <taxon>Asterales</taxon>
        <taxon>Asteraceae</taxon>
        <taxon>Carduoideae</taxon>
        <taxon>Cardueae</taxon>
        <taxon>Carduinae</taxon>
        <taxon>Cynara</taxon>
    </lineage>
</organism>
<dbReference type="Gramene" id="KVH88691">
    <property type="protein sequence ID" value="KVH88691"/>
    <property type="gene ID" value="Ccrd_026047"/>
</dbReference>
<dbReference type="InterPro" id="IPR036758">
    <property type="entry name" value="At5g01610-like"/>
</dbReference>
<feature type="non-terminal residue" evidence="1">
    <location>
        <position position="1"/>
    </location>
</feature>
<dbReference type="Gene3D" id="2.30.240.10">
    <property type="entry name" value="At5g01610-like"/>
    <property type="match status" value="1"/>
</dbReference>
<reference evidence="1 2" key="1">
    <citation type="journal article" date="2016" name="Sci. Rep.">
        <title>The genome sequence of the outbreeding globe artichoke constructed de novo incorporating a phase-aware low-pass sequencing strategy of F1 progeny.</title>
        <authorList>
            <person name="Scaglione D."/>
            <person name="Reyes-Chin-Wo S."/>
            <person name="Acquadro A."/>
            <person name="Froenicke L."/>
            <person name="Portis E."/>
            <person name="Beitel C."/>
            <person name="Tirone M."/>
            <person name="Mauro R."/>
            <person name="Lo Monaco A."/>
            <person name="Mauromicale G."/>
            <person name="Faccioli P."/>
            <person name="Cattivelli L."/>
            <person name="Rieseberg L."/>
            <person name="Michelmore R."/>
            <person name="Lanteri S."/>
        </authorList>
    </citation>
    <scope>NUCLEOTIDE SEQUENCE [LARGE SCALE GENOMIC DNA]</scope>
    <source>
        <strain evidence="1">2C</strain>
    </source>
</reference>
<dbReference type="AlphaFoldDB" id="A0A118JSH6"/>
<gene>
    <name evidence="1" type="ORF">Ccrd_026047</name>
</gene>
<dbReference type="SUPFAM" id="SSF141562">
    <property type="entry name" value="At5g01610-like"/>
    <property type="match status" value="1"/>
</dbReference>
<dbReference type="STRING" id="59895.A0A118JSH6"/>
<comment type="caution">
    <text evidence="1">The sequence shown here is derived from an EMBL/GenBank/DDBJ whole genome shotgun (WGS) entry which is preliminary data.</text>
</comment>
<dbReference type="Proteomes" id="UP000243975">
    <property type="component" value="Unassembled WGS sequence"/>
</dbReference>
<evidence type="ECO:0000313" key="1">
    <source>
        <dbReference type="EMBL" id="KVH88691.1"/>
    </source>
</evidence>
<feature type="non-terminal residue" evidence="1">
    <location>
        <position position="92"/>
    </location>
</feature>
<dbReference type="EMBL" id="LEKV01005348">
    <property type="protein sequence ID" value="KVH88691.1"/>
    <property type="molecule type" value="Genomic_DNA"/>
</dbReference>
<name>A0A118JSH6_CYNCS</name>
<evidence type="ECO:0000313" key="2">
    <source>
        <dbReference type="Proteomes" id="UP000243975"/>
    </source>
</evidence>
<protein>
    <submittedName>
        <fullName evidence="1">Uncharacterized protein</fullName>
    </submittedName>
</protein>
<keyword evidence="2" id="KW-1185">Reference proteome</keyword>
<accession>A0A118JSH6</accession>
<proteinExistence type="predicted"/>